<feature type="compositionally biased region" description="Basic and acidic residues" evidence="2">
    <location>
        <begin position="183"/>
        <end position="194"/>
    </location>
</feature>
<keyword evidence="5" id="KW-1185">Reference proteome</keyword>
<evidence type="ECO:0000313" key="4">
    <source>
        <dbReference type="EMBL" id="KAK3102332.1"/>
    </source>
</evidence>
<evidence type="ECO:0000259" key="3">
    <source>
        <dbReference type="PROSITE" id="PS50200"/>
    </source>
</evidence>
<dbReference type="EMBL" id="VSWD01000005">
    <property type="protein sequence ID" value="KAK3102332.1"/>
    <property type="molecule type" value="Genomic_DNA"/>
</dbReference>
<keyword evidence="1" id="KW-0175">Coiled coil</keyword>
<dbReference type="PANTHER" id="PTHR15286:SF6">
    <property type="entry name" value="GH01133P"/>
    <property type="match status" value="1"/>
</dbReference>
<reference evidence="4" key="1">
    <citation type="submission" date="2019-08" db="EMBL/GenBank/DDBJ databases">
        <title>The improved chromosome-level genome for the pearl oyster Pinctada fucata martensii using PacBio sequencing and Hi-C.</title>
        <authorList>
            <person name="Zheng Z."/>
        </authorList>
    </citation>
    <scope>NUCLEOTIDE SEQUENCE</scope>
    <source>
        <strain evidence="4">ZZ-2019</strain>
        <tissue evidence="4">Adductor muscle</tissue>
    </source>
</reference>
<evidence type="ECO:0000256" key="1">
    <source>
        <dbReference type="SAM" id="Coils"/>
    </source>
</evidence>
<feature type="coiled-coil region" evidence="1">
    <location>
        <begin position="518"/>
        <end position="666"/>
    </location>
</feature>
<gene>
    <name evidence="4" type="ORF">FSP39_010566</name>
</gene>
<dbReference type="GO" id="GO:0007165">
    <property type="term" value="P:signal transduction"/>
    <property type="evidence" value="ECO:0007669"/>
    <property type="project" value="InterPro"/>
</dbReference>
<dbReference type="Proteomes" id="UP001186944">
    <property type="component" value="Unassembled WGS sequence"/>
</dbReference>
<dbReference type="InterPro" id="IPR033593">
    <property type="entry name" value="N-RASSF"/>
</dbReference>
<dbReference type="SUPFAM" id="SSF54236">
    <property type="entry name" value="Ubiquitin-like"/>
    <property type="match status" value="1"/>
</dbReference>
<dbReference type="PANTHER" id="PTHR15286">
    <property type="entry name" value="RAS-ASSOCIATING DOMAIN CONTAINING PROTEIN"/>
    <property type="match status" value="1"/>
</dbReference>
<protein>
    <recommendedName>
        <fullName evidence="3">Ras-associating domain-containing protein</fullName>
    </recommendedName>
</protein>
<dbReference type="PROSITE" id="PS50200">
    <property type="entry name" value="RA"/>
    <property type="match status" value="1"/>
</dbReference>
<feature type="compositionally biased region" description="Polar residues" evidence="2">
    <location>
        <begin position="124"/>
        <end position="140"/>
    </location>
</feature>
<dbReference type="AlphaFoldDB" id="A0AA89CAF0"/>
<proteinExistence type="predicted"/>
<feature type="domain" description="Ras-associating" evidence="3">
    <location>
        <begin position="1"/>
        <end position="82"/>
    </location>
</feature>
<dbReference type="InterPro" id="IPR029071">
    <property type="entry name" value="Ubiquitin-like_domsf"/>
</dbReference>
<organism evidence="4 5">
    <name type="scientific">Pinctada imbricata</name>
    <name type="common">Atlantic pearl-oyster</name>
    <name type="synonym">Pinctada martensii</name>
    <dbReference type="NCBI Taxonomy" id="66713"/>
    <lineage>
        <taxon>Eukaryota</taxon>
        <taxon>Metazoa</taxon>
        <taxon>Spiralia</taxon>
        <taxon>Lophotrochozoa</taxon>
        <taxon>Mollusca</taxon>
        <taxon>Bivalvia</taxon>
        <taxon>Autobranchia</taxon>
        <taxon>Pteriomorphia</taxon>
        <taxon>Pterioida</taxon>
        <taxon>Pterioidea</taxon>
        <taxon>Pteriidae</taxon>
        <taxon>Pinctada</taxon>
    </lineage>
</organism>
<sequence>MELKVRVDGVTRVVCGVSENTTCQEVVIALAQAMGRTGRFTLIEKWRDSERPLLPSDCPVKVLQKWGEYASEVQMLLHQTDKKAIVQTNDIPKQVRDQENVAPSVRPSIKEKEVGLRRVLTFSGPHNTQSVPFSRQSGSARTRGRLTNDRKAFESITESELPVNKSQKNEKGDVSATGPVNGMREHPDFHPAYRRDIGKTAYQGLREERLEPTQPAYRVNAKEAKHVRLGNDVMYHQPRNQTHDYQNTGSDGVAPINRPQTGHSNDHNHRLRGDYTGKDWYDYTQANNEVSSSHHGGRQHLSKPGSDVRNQRNPGYIQYDNGRREIFSEHSPNHLSSHQTFENSALRRSPFQTKSPVVNQEFVLNDSAPNNTSFVQNRGKGSAFQPVVSNSPKLNSDLVNGDIDVPLYSGVPIATADVEEYDLESNLPGVGHTSAKQLLIEEYRMPGDGRHREQDLSPVDSALTEDPEVVRMKKLVTLQQDRIKAQDVHINSIESDIKSLEVEDREQTELLTKISDEIIDLNKTNHKYEIEIKELDSTKWVDAIEDEKNRDKEIRLCIEDIRRKLTQHSDEISTVNKKAEDLEKEILAEKSEYETEVKKKEEEDGILEKELKTVSEELDKENEKIDNDKTILDDIEKELQELALKLDQQKGEMEELEKELKEANIEEFNLSPKETRKVKKPDTGEAVLKMLEGRMSPAIGLNRKNVISPLSKVLSASKNPNGVWV</sequence>
<dbReference type="Gene3D" id="3.10.20.90">
    <property type="entry name" value="Phosphatidylinositol 3-kinase Catalytic Subunit, Chain A, domain 1"/>
    <property type="match status" value="1"/>
</dbReference>
<dbReference type="SMART" id="SM00314">
    <property type="entry name" value="RA"/>
    <property type="match status" value="1"/>
</dbReference>
<dbReference type="InterPro" id="IPR000159">
    <property type="entry name" value="RA_dom"/>
</dbReference>
<dbReference type="InterPro" id="IPR048945">
    <property type="entry name" value="RASSF8/10_RA"/>
</dbReference>
<feature type="region of interest" description="Disordered" evidence="2">
    <location>
        <begin position="288"/>
        <end position="318"/>
    </location>
</feature>
<evidence type="ECO:0000256" key="2">
    <source>
        <dbReference type="SAM" id="MobiDB-lite"/>
    </source>
</evidence>
<name>A0AA89CAF0_PINIB</name>
<evidence type="ECO:0000313" key="5">
    <source>
        <dbReference type="Proteomes" id="UP001186944"/>
    </source>
</evidence>
<comment type="caution">
    <text evidence="4">The sequence shown here is derived from an EMBL/GenBank/DDBJ whole genome shotgun (WGS) entry which is preliminary data.</text>
</comment>
<dbReference type="Pfam" id="PF21712">
    <property type="entry name" value="RASSF8-10_RA"/>
    <property type="match status" value="1"/>
</dbReference>
<accession>A0AA89CAF0</accession>
<feature type="region of interest" description="Disordered" evidence="2">
    <location>
        <begin position="123"/>
        <end position="194"/>
    </location>
</feature>